<sequence>MQKLNIAFSTLACPDWTWRDLLHYGPAFGYDGVEVRLLARETDLLAVSDLAPSHWTARRRELTDANFRVCGLASSVRFDYADANERQQQQDIGRRYIDLAVALGAGFIRVFGDSLPETGQGASRAAILHQIAEGLRQLGDVAQQAGVQILLETHGDFSASPPAEQVMRLADHSHVGLVWDTHHPWRFFGEPLAESWERLRPWVRHTHWKDSVLLPEGTVKTAEQQAAAHAAAALMVGHRHADYVLFLGGEFPARECLRLLLEGGYAGWHSLEWEKMWHPELLPPEVALPLFPPKLRFLAETVAGLRP</sequence>
<dbReference type="InterPro" id="IPR036237">
    <property type="entry name" value="Xyl_isomerase-like_sf"/>
</dbReference>
<proteinExistence type="predicted"/>
<dbReference type="InterPro" id="IPR013022">
    <property type="entry name" value="Xyl_isomerase-like_TIM-brl"/>
</dbReference>
<keyword evidence="2" id="KW-0413">Isomerase</keyword>
<evidence type="ECO:0000313" key="2">
    <source>
        <dbReference type="EMBL" id="HEN15494.1"/>
    </source>
</evidence>
<dbReference type="Gene3D" id="3.20.20.150">
    <property type="entry name" value="Divalent-metal-dependent TIM barrel enzymes"/>
    <property type="match status" value="1"/>
</dbReference>
<dbReference type="InterPro" id="IPR050312">
    <property type="entry name" value="IolE/XylAMocC-like"/>
</dbReference>
<dbReference type="PANTHER" id="PTHR12110:SF41">
    <property type="entry name" value="INOSOSE DEHYDRATASE"/>
    <property type="match status" value="1"/>
</dbReference>
<reference evidence="2" key="1">
    <citation type="journal article" date="2020" name="mSystems">
        <title>Genome- and Community-Level Interaction Insights into Carbon Utilization and Element Cycling Functions of Hydrothermarchaeota in Hydrothermal Sediment.</title>
        <authorList>
            <person name="Zhou Z."/>
            <person name="Liu Y."/>
            <person name="Xu W."/>
            <person name="Pan J."/>
            <person name="Luo Z.H."/>
            <person name="Li M."/>
        </authorList>
    </citation>
    <scope>NUCLEOTIDE SEQUENCE [LARGE SCALE GENOMIC DNA]</scope>
    <source>
        <strain evidence="2">SpSt-339</strain>
    </source>
</reference>
<dbReference type="GO" id="GO:0016853">
    <property type="term" value="F:isomerase activity"/>
    <property type="evidence" value="ECO:0007669"/>
    <property type="project" value="UniProtKB-KW"/>
</dbReference>
<protein>
    <submittedName>
        <fullName evidence="2">Sugar phosphate isomerase/epimerase</fullName>
    </submittedName>
</protein>
<feature type="domain" description="Xylose isomerase-like TIM barrel" evidence="1">
    <location>
        <begin position="28"/>
        <end position="280"/>
    </location>
</feature>
<dbReference type="SUPFAM" id="SSF51658">
    <property type="entry name" value="Xylose isomerase-like"/>
    <property type="match status" value="1"/>
</dbReference>
<comment type="caution">
    <text evidence="2">The sequence shown here is derived from an EMBL/GenBank/DDBJ whole genome shotgun (WGS) entry which is preliminary data.</text>
</comment>
<evidence type="ECO:0000259" key="1">
    <source>
        <dbReference type="Pfam" id="PF01261"/>
    </source>
</evidence>
<dbReference type="PANTHER" id="PTHR12110">
    <property type="entry name" value="HYDROXYPYRUVATE ISOMERASE"/>
    <property type="match status" value="1"/>
</dbReference>
<dbReference type="AlphaFoldDB" id="A0A7C2P0D4"/>
<name>A0A7C2P0D4_9PLAN</name>
<dbReference type="EMBL" id="DSOK01000245">
    <property type="protein sequence ID" value="HEN15494.1"/>
    <property type="molecule type" value="Genomic_DNA"/>
</dbReference>
<organism evidence="2">
    <name type="scientific">Schlesneria paludicola</name>
    <dbReference type="NCBI Taxonomy" id="360056"/>
    <lineage>
        <taxon>Bacteria</taxon>
        <taxon>Pseudomonadati</taxon>
        <taxon>Planctomycetota</taxon>
        <taxon>Planctomycetia</taxon>
        <taxon>Planctomycetales</taxon>
        <taxon>Planctomycetaceae</taxon>
        <taxon>Schlesneria</taxon>
    </lineage>
</organism>
<dbReference type="Pfam" id="PF01261">
    <property type="entry name" value="AP_endonuc_2"/>
    <property type="match status" value="1"/>
</dbReference>
<accession>A0A7C2P0D4</accession>
<gene>
    <name evidence="2" type="ORF">ENQ76_08515</name>
</gene>